<dbReference type="InterPro" id="IPR029017">
    <property type="entry name" value="Enolase-like_N"/>
</dbReference>
<evidence type="ECO:0000259" key="8">
    <source>
        <dbReference type="SMART" id="SM00922"/>
    </source>
</evidence>
<dbReference type="SUPFAM" id="SSF51604">
    <property type="entry name" value="Enolase C-terminal domain-like"/>
    <property type="match status" value="1"/>
</dbReference>
<evidence type="ECO:0000256" key="2">
    <source>
        <dbReference type="ARBA" id="ARBA00022723"/>
    </source>
</evidence>
<dbReference type="GO" id="GO:0016855">
    <property type="term" value="F:racemase and epimerase activity, acting on amino acids and derivatives"/>
    <property type="evidence" value="ECO:0007669"/>
    <property type="project" value="UniProtKB-UniRule"/>
</dbReference>
<dbReference type="InterPro" id="IPR029065">
    <property type="entry name" value="Enolase_C-like"/>
</dbReference>
<feature type="active site" description="Proton acceptor; specific for (R)-substrate epimerization" evidence="5">
    <location>
        <position position="151"/>
    </location>
</feature>
<feature type="binding site" evidence="6">
    <location>
        <position position="176"/>
    </location>
    <ligand>
        <name>Mg(2+)</name>
        <dbReference type="ChEBI" id="CHEBI:18420"/>
    </ligand>
</feature>
<dbReference type="NCBIfam" id="NF042940">
    <property type="entry name" value="racemase_DgcA"/>
    <property type="match status" value="1"/>
</dbReference>
<dbReference type="Pfam" id="PF13378">
    <property type="entry name" value="MR_MLE_C"/>
    <property type="match status" value="1"/>
</dbReference>
<name>A0A1I1L011_9GAMM</name>
<sequence length="325" mass="35496">MRTLKRYAQTWALDRPFVIARGASTSIDVIRVEIHQDGVVGHGESKPTPRYGHSIETVLAEIDEVAAEIERGIDRDTLLERLPAGPARNALDCALWSLECALEGSTSTARLGPPIGQEIVTAHTISIATPEEMAEAAREELAQGARLLKIKLNNEQVIERVRAVREAAPDVRIIIDANEAWSPDYVEAWCEALAQLDVEMIEQPLPAGEDAVLAGFRHPVPLCADESCHTREDIAVLSDRYEMINIKLDKSGGLTEALAMVDTAREQGMAIMVGCMLGTSMAMRAALPVAARAAIVDLDGPIWLAEDDRPALDYSHGWVRETRGH</sequence>
<dbReference type="NCBIfam" id="NF011708">
    <property type="entry name" value="PRK15129.1"/>
    <property type="match status" value="1"/>
</dbReference>
<evidence type="ECO:0000256" key="6">
    <source>
        <dbReference type="PIRSR" id="PIRSR634603-3"/>
    </source>
</evidence>
<dbReference type="SFLD" id="SFLDF00010">
    <property type="entry name" value="dipeptide_epimerase"/>
    <property type="match status" value="1"/>
</dbReference>
<dbReference type="PANTHER" id="PTHR48080:SF3">
    <property type="entry name" value="ENOLASE SUPERFAMILY MEMBER DDB_G0284701"/>
    <property type="match status" value="1"/>
</dbReference>
<keyword evidence="2 6" id="KW-0479">Metal-binding</keyword>
<evidence type="ECO:0000256" key="3">
    <source>
        <dbReference type="ARBA" id="ARBA00022842"/>
    </source>
</evidence>
<comment type="cofactor">
    <cofactor evidence="6 7">
        <name>Mg(2+)</name>
        <dbReference type="ChEBI" id="CHEBI:18420"/>
    </cofactor>
    <text evidence="6 7">Binds 1 Mg(2+) ion per subunit.</text>
</comment>
<dbReference type="SUPFAM" id="SSF54826">
    <property type="entry name" value="Enolase N-terminal domain-like"/>
    <property type="match status" value="1"/>
</dbReference>
<dbReference type="Proteomes" id="UP000199046">
    <property type="component" value="Unassembled WGS sequence"/>
</dbReference>
<proteinExistence type="inferred from homology"/>
<evidence type="ECO:0000256" key="7">
    <source>
        <dbReference type="RuleBase" id="RU366006"/>
    </source>
</evidence>
<gene>
    <name evidence="9" type="ORF">SAMN05421848_2296</name>
</gene>
<dbReference type="InterPro" id="IPR036849">
    <property type="entry name" value="Enolase-like_C_sf"/>
</dbReference>
<dbReference type="GO" id="GO:0046872">
    <property type="term" value="F:metal ion binding"/>
    <property type="evidence" value="ECO:0007669"/>
    <property type="project" value="UniProtKB-KW"/>
</dbReference>
<dbReference type="CDD" id="cd03319">
    <property type="entry name" value="L-Ala-DL-Glu_epimerase"/>
    <property type="match status" value="1"/>
</dbReference>
<dbReference type="SMART" id="SM00922">
    <property type="entry name" value="MR_MLE"/>
    <property type="match status" value="1"/>
</dbReference>
<dbReference type="STRING" id="402385.SAMN05421848_2296"/>
<dbReference type="InterPro" id="IPR013342">
    <property type="entry name" value="Mandelate_racemase_C"/>
</dbReference>
<dbReference type="Gene3D" id="3.30.390.10">
    <property type="entry name" value="Enolase-like, N-terminal domain"/>
    <property type="match status" value="1"/>
</dbReference>
<evidence type="ECO:0000313" key="10">
    <source>
        <dbReference type="Proteomes" id="UP000199046"/>
    </source>
</evidence>
<evidence type="ECO:0000256" key="5">
    <source>
        <dbReference type="PIRSR" id="PIRSR634603-1"/>
    </source>
</evidence>
<protein>
    <recommendedName>
        <fullName evidence="7">Dipeptide epimerase</fullName>
        <ecNumber evidence="7">5.1.1.-</ecNumber>
    </recommendedName>
</protein>
<dbReference type="PANTHER" id="PTHR48080">
    <property type="entry name" value="D-GALACTONATE DEHYDRATASE-RELATED"/>
    <property type="match status" value="1"/>
</dbReference>
<feature type="active site" description="Proton acceptor; specific for (S)-substrate epimerization" evidence="5">
    <location>
        <position position="247"/>
    </location>
</feature>
<dbReference type="SFLD" id="SFLDS00001">
    <property type="entry name" value="Enolase"/>
    <property type="match status" value="1"/>
</dbReference>
<dbReference type="OrthoDB" id="9782675at2"/>
<comment type="similarity">
    <text evidence="1 7">Belongs to the mandelate racemase/muconate lactonizing enzyme family.</text>
</comment>
<dbReference type="SFLD" id="SFLDG00180">
    <property type="entry name" value="muconate_cycloisomerase"/>
    <property type="match status" value="1"/>
</dbReference>
<keyword evidence="4 7" id="KW-0413">Isomerase</keyword>
<dbReference type="InterPro" id="IPR013341">
    <property type="entry name" value="Mandelate_racemase_N_dom"/>
</dbReference>
<dbReference type="Gene3D" id="3.20.20.120">
    <property type="entry name" value="Enolase-like C-terminal domain"/>
    <property type="match status" value="1"/>
</dbReference>
<reference evidence="10" key="1">
    <citation type="submission" date="2016-10" db="EMBL/GenBank/DDBJ databases">
        <authorList>
            <person name="Varghese N."/>
            <person name="Submissions S."/>
        </authorList>
    </citation>
    <scope>NUCLEOTIDE SEQUENCE [LARGE SCALE GENOMIC DNA]</scope>
    <source>
        <strain evidence="10">DSM 23439</strain>
    </source>
</reference>
<feature type="binding site" evidence="6">
    <location>
        <position position="202"/>
    </location>
    <ligand>
        <name>Mg(2+)</name>
        <dbReference type="ChEBI" id="CHEBI:18420"/>
    </ligand>
</feature>
<keyword evidence="3 6" id="KW-0460">Magnesium</keyword>
<dbReference type="EC" id="5.1.1.-" evidence="7"/>
<dbReference type="AlphaFoldDB" id="A0A1I1L011"/>
<feature type="domain" description="Mandelate racemase/muconate lactonizing enzyme C-terminal" evidence="8">
    <location>
        <begin position="130"/>
        <end position="223"/>
    </location>
</feature>
<evidence type="ECO:0000313" key="9">
    <source>
        <dbReference type="EMBL" id="SFC66407.1"/>
    </source>
</evidence>
<dbReference type="EMBL" id="FOLY01000004">
    <property type="protein sequence ID" value="SFC66407.1"/>
    <property type="molecule type" value="Genomic_DNA"/>
</dbReference>
<dbReference type="Pfam" id="PF02746">
    <property type="entry name" value="MR_MLE_N"/>
    <property type="match status" value="1"/>
</dbReference>
<dbReference type="InterPro" id="IPR034603">
    <property type="entry name" value="Dipeptide_epimerase"/>
</dbReference>
<dbReference type="InterPro" id="IPR034593">
    <property type="entry name" value="DgoD-like"/>
</dbReference>
<keyword evidence="10" id="KW-1185">Reference proteome</keyword>
<accession>A0A1I1L011</accession>
<feature type="binding site" evidence="6">
    <location>
        <position position="225"/>
    </location>
    <ligand>
        <name>Mg(2+)</name>
        <dbReference type="ChEBI" id="CHEBI:18420"/>
    </ligand>
</feature>
<organism evidence="9 10">
    <name type="scientific">Kushneria avicenniae</name>
    <dbReference type="NCBI Taxonomy" id="402385"/>
    <lineage>
        <taxon>Bacteria</taxon>
        <taxon>Pseudomonadati</taxon>
        <taxon>Pseudomonadota</taxon>
        <taxon>Gammaproteobacteria</taxon>
        <taxon>Oceanospirillales</taxon>
        <taxon>Halomonadaceae</taxon>
        <taxon>Kushneria</taxon>
    </lineage>
</organism>
<evidence type="ECO:0000256" key="1">
    <source>
        <dbReference type="ARBA" id="ARBA00008031"/>
    </source>
</evidence>
<dbReference type="RefSeq" id="WP_090134050.1">
    <property type="nucleotide sequence ID" value="NZ_FOLY01000004.1"/>
</dbReference>
<evidence type="ECO:0000256" key="4">
    <source>
        <dbReference type="ARBA" id="ARBA00023235"/>
    </source>
</evidence>